<dbReference type="Gene3D" id="3.40.50.300">
    <property type="entry name" value="P-loop containing nucleotide triphosphate hydrolases"/>
    <property type="match status" value="2"/>
</dbReference>
<evidence type="ECO:0000259" key="2">
    <source>
        <dbReference type="Pfam" id="PF20469"/>
    </source>
</evidence>
<evidence type="ECO:0000259" key="1">
    <source>
        <dbReference type="Pfam" id="PF13175"/>
    </source>
</evidence>
<dbReference type="Pfam" id="PF13175">
    <property type="entry name" value="AAA_15"/>
    <property type="match status" value="1"/>
</dbReference>
<dbReference type="InterPro" id="IPR051396">
    <property type="entry name" value="Bact_Antivir_Def_Nuclease"/>
</dbReference>
<dbReference type="SUPFAM" id="SSF52540">
    <property type="entry name" value="P-loop containing nucleoside triphosphate hydrolases"/>
    <property type="match status" value="1"/>
</dbReference>
<dbReference type="EMBL" id="JAVJAF010000001">
    <property type="protein sequence ID" value="MDR6233579.1"/>
    <property type="molecule type" value="Genomic_DNA"/>
</dbReference>
<protein>
    <submittedName>
        <fullName evidence="3">Energy-coupling factor transporter ATP-binding protein EcfA2</fullName>
    </submittedName>
</protein>
<dbReference type="InterPro" id="IPR034139">
    <property type="entry name" value="TOPRIM_OLD"/>
</dbReference>
<feature type="domain" description="Endonuclease GajA/Old nuclease/RecF-like AAA" evidence="1">
    <location>
        <begin position="1"/>
        <end position="415"/>
    </location>
</feature>
<dbReference type="RefSeq" id="WP_309756625.1">
    <property type="nucleotide sequence ID" value="NZ_JAVJAF010000001.1"/>
</dbReference>
<dbReference type="PANTHER" id="PTHR43581:SF3">
    <property type="entry name" value="AAA+ ATPASE DOMAIN-CONTAINING PROTEIN"/>
    <property type="match status" value="1"/>
</dbReference>
<dbReference type="CDD" id="cd00267">
    <property type="entry name" value="ABC_ATPase"/>
    <property type="match status" value="1"/>
</dbReference>
<dbReference type="CDD" id="cd01026">
    <property type="entry name" value="TOPRIM_OLD"/>
    <property type="match status" value="1"/>
</dbReference>
<dbReference type="Pfam" id="PF20469">
    <property type="entry name" value="OLD-like_TOPRIM"/>
    <property type="match status" value="1"/>
</dbReference>
<comment type="caution">
    <text evidence="3">The sequence shown here is derived from an EMBL/GenBank/DDBJ whole genome shotgun (WGS) entry which is preliminary data.</text>
</comment>
<dbReference type="InterPro" id="IPR027417">
    <property type="entry name" value="P-loop_NTPase"/>
</dbReference>
<gene>
    <name evidence="3" type="ORF">QE440_001320</name>
</gene>
<proteinExistence type="predicted"/>
<name>A0AAJ2EVH3_9PSED</name>
<keyword evidence="3" id="KW-0547">Nucleotide-binding</keyword>
<dbReference type="Proteomes" id="UP001268036">
    <property type="component" value="Unassembled WGS sequence"/>
</dbReference>
<evidence type="ECO:0000313" key="4">
    <source>
        <dbReference type="Proteomes" id="UP001268036"/>
    </source>
</evidence>
<accession>A0AAJ2EVH3</accession>
<feature type="domain" description="OLD protein-like TOPRIM" evidence="2">
    <location>
        <begin position="464"/>
        <end position="530"/>
    </location>
</feature>
<organism evidence="3 4">
    <name type="scientific">Pseudomonas oryzihabitans</name>
    <dbReference type="NCBI Taxonomy" id="47885"/>
    <lineage>
        <taxon>Bacteria</taxon>
        <taxon>Pseudomonadati</taxon>
        <taxon>Pseudomonadota</taxon>
        <taxon>Gammaproteobacteria</taxon>
        <taxon>Pseudomonadales</taxon>
        <taxon>Pseudomonadaceae</taxon>
        <taxon>Pseudomonas</taxon>
    </lineage>
</organism>
<reference evidence="3" key="1">
    <citation type="submission" date="2023-08" db="EMBL/GenBank/DDBJ databases">
        <title>Functional and genomic diversity of the sorghum phyllosphere microbiome.</title>
        <authorList>
            <person name="Shade A."/>
        </authorList>
    </citation>
    <scope>NUCLEOTIDE SEQUENCE</scope>
    <source>
        <strain evidence="3">SORGH_AS_0201</strain>
    </source>
</reference>
<dbReference type="InterPro" id="IPR041685">
    <property type="entry name" value="AAA_GajA/Old/RecF-like"/>
</dbReference>
<dbReference type="AlphaFoldDB" id="A0AAJ2EVH3"/>
<keyword evidence="3" id="KW-0067">ATP-binding</keyword>
<sequence>MQLTSVQVGPFRSINEPQTVEIDPQTTVLVGMNEAGKTVFLKALHKAKDALGREKFSLIDDYPRKDLTSYKRRHDTDPETAVVLHYTLNESETNQLSDRVGYELEHPFKFRVSHKYNGRSTIYLDITDTYGLQKLASDARLSDGVVSALQRADTFRSAFTSLKGISVTNDADKLLLEKIEERVNATPSSWSGTVQHDAWTFLSPQIPGFLYFSDYDLLPGKLNLADLKTRIANAKSDPANANKQIEPKHQAILALLRMADVGIDDFSNGASYEDLKSQIEAVSISLTDQVLEFWKQNEDLEVEVDIRTDPSDAAPFNNGPNLYLRIKNKRHRGVTTPFDQRSRGFIWFFSFLVWFDSVQEQLSPIGTTANSKLIILLDEPALALHALAQSDFLRYIDHLAESYQVIYTTHSPFMVNSDRLYQVRVVEDKPKIGTIISDNISGSDAKTIFPLQAALGWNIAQNLFISKQNLLVEGVSELAILQAMSRIVEDHGSKGLASGVSIVPVGGLNNVATFISLLGGNGLKFAVLHDYSGKPDQKLDSMIQQKLLNQKCVYNFSQFRDPSQIGKSTVATDVEDLIDTPIYLDYFNKVFDKQLNGVVVTEERLPAGDRIIQRLEKFINSEGLRLRPSGGYNHYAVASAFATEPPKTLSKEMIERFKTLIETVNQALK</sequence>
<dbReference type="PANTHER" id="PTHR43581">
    <property type="entry name" value="ATP/GTP PHOSPHATASE"/>
    <property type="match status" value="1"/>
</dbReference>
<dbReference type="GO" id="GO:0005524">
    <property type="term" value="F:ATP binding"/>
    <property type="evidence" value="ECO:0007669"/>
    <property type="project" value="UniProtKB-KW"/>
</dbReference>
<evidence type="ECO:0000313" key="3">
    <source>
        <dbReference type="EMBL" id="MDR6233579.1"/>
    </source>
</evidence>